<evidence type="ECO:0000313" key="7">
    <source>
        <dbReference type="Proteomes" id="UP000612055"/>
    </source>
</evidence>
<evidence type="ECO:0000256" key="1">
    <source>
        <dbReference type="ARBA" id="ARBA00005531"/>
    </source>
</evidence>
<feature type="domain" description="Beta-ketoacyl-[acyl-carrier-protein] synthase III C-terminal" evidence="5">
    <location>
        <begin position="330"/>
        <end position="416"/>
    </location>
</feature>
<dbReference type="InterPro" id="IPR016039">
    <property type="entry name" value="Thiolase-like"/>
</dbReference>
<feature type="domain" description="FAE" evidence="4">
    <location>
        <begin position="33"/>
        <end position="303"/>
    </location>
</feature>
<dbReference type="InterPro" id="IPR013601">
    <property type="entry name" value="FAE1_typ3_polyketide_synth"/>
</dbReference>
<dbReference type="EC" id="2.3.1.-" evidence="3"/>
<dbReference type="InterPro" id="IPR013747">
    <property type="entry name" value="ACP_syn_III_C"/>
</dbReference>
<dbReference type="Pfam" id="PF08541">
    <property type="entry name" value="ACP_syn_III_C"/>
    <property type="match status" value="1"/>
</dbReference>
<dbReference type="AlphaFoldDB" id="A0A836BRF7"/>
<keyword evidence="3" id="KW-0012">Acyltransferase</keyword>
<name>A0A836BRF7_9CHLO</name>
<sequence>MAAPKLPRPSFATGLLDAALGAPSSLGLTAPSTYLVDFACYKPPDELKVVATECEIAGKHWPMYSEAMKDFLWKVLLKSGLSPETTYLPKAVHPCHVRAPDMSIPAALAEARMVIFGAVDELRERIGLDPQTIDILITANSIFCPTPSLASMVVNRYKLRKDIQAYHLGGMGCANGTIGVNLVRDMLKAHPNSRLLFVCTEVVSYCAYPGNDKARMVANAIFRMGATAVLFSNRPSDGCVAKYVLDHAVRVHAAASDTAFNSMSWSPDPEGINGIFLSKCIVEEAGKTIEDVLRAITPRVMTWAQYGQAALHEGRRRLLGAPLPPYRPDYTRTRIDHFLVHAGGYAVLKGLQEGLGLPSAAMIPSFAALREYGNTSSSTTWYALGYTEACEGVKKGQRVFQLGVGGGMKGGANVWRALRDVDGSGHAAWAHLRGRRITEADLPRGIDKDVCRHPRAVQLMAMATAFPMGPGGPGGVGAGPEGALLDNPLEAPVEIDYADEH</sequence>
<accession>A0A836BRF7</accession>
<comment type="caution">
    <text evidence="6">The sequence shown here is derived from an EMBL/GenBank/DDBJ whole genome shotgun (WGS) entry which is preliminary data.</text>
</comment>
<evidence type="ECO:0000259" key="5">
    <source>
        <dbReference type="Pfam" id="PF08541"/>
    </source>
</evidence>
<dbReference type="Pfam" id="PF08392">
    <property type="entry name" value="FAE1_CUT1_RppA"/>
    <property type="match status" value="1"/>
</dbReference>
<dbReference type="UniPathway" id="UPA00094"/>
<reference evidence="6" key="1">
    <citation type="journal article" date="2020" name="bioRxiv">
        <title>Comparative genomics of Chlamydomonas.</title>
        <authorList>
            <person name="Craig R.J."/>
            <person name="Hasan A.R."/>
            <person name="Ness R.W."/>
            <person name="Keightley P.D."/>
        </authorList>
    </citation>
    <scope>NUCLEOTIDE SEQUENCE</scope>
    <source>
        <strain evidence="6">CCAP 11/70</strain>
    </source>
</reference>
<dbReference type="Gene3D" id="3.40.47.10">
    <property type="match status" value="2"/>
</dbReference>
<evidence type="ECO:0000256" key="3">
    <source>
        <dbReference type="PIRNR" id="PIRNR036417"/>
    </source>
</evidence>
<dbReference type="EMBL" id="JAEHOE010000118">
    <property type="protein sequence ID" value="KAG2486087.1"/>
    <property type="molecule type" value="Genomic_DNA"/>
</dbReference>
<dbReference type="GO" id="GO:0016020">
    <property type="term" value="C:membrane"/>
    <property type="evidence" value="ECO:0007669"/>
    <property type="project" value="InterPro"/>
</dbReference>
<gene>
    <name evidence="6" type="ORF">HYH03_015290</name>
</gene>
<comment type="pathway">
    <text evidence="3">Lipid metabolism; fatty acid biosynthesis.</text>
</comment>
<dbReference type="CDD" id="cd00831">
    <property type="entry name" value="CHS_like"/>
    <property type="match status" value="1"/>
</dbReference>
<dbReference type="SUPFAM" id="SSF53901">
    <property type="entry name" value="Thiolase-like"/>
    <property type="match status" value="2"/>
</dbReference>
<dbReference type="InterPro" id="IPR012392">
    <property type="entry name" value="3-ktacl-CoA_syn"/>
</dbReference>
<evidence type="ECO:0000313" key="6">
    <source>
        <dbReference type="EMBL" id="KAG2486087.1"/>
    </source>
</evidence>
<dbReference type="GO" id="GO:0006633">
    <property type="term" value="P:fatty acid biosynthetic process"/>
    <property type="evidence" value="ECO:0007669"/>
    <property type="project" value="UniProtKB-UniPathway"/>
</dbReference>
<keyword evidence="2 3" id="KW-0808">Transferase</keyword>
<dbReference type="PANTHER" id="PTHR31561">
    <property type="entry name" value="3-KETOACYL-COA SYNTHASE"/>
    <property type="match status" value="1"/>
</dbReference>
<dbReference type="Proteomes" id="UP000612055">
    <property type="component" value="Unassembled WGS sequence"/>
</dbReference>
<proteinExistence type="inferred from homology"/>
<organism evidence="6 7">
    <name type="scientific">Edaphochlamys debaryana</name>
    <dbReference type="NCBI Taxonomy" id="47281"/>
    <lineage>
        <taxon>Eukaryota</taxon>
        <taxon>Viridiplantae</taxon>
        <taxon>Chlorophyta</taxon>
        <taxon>core chlorophytes</taxon>
        <taxon>Chlorophyceae</taxon>
        <taxon>CS clade</taxon>
        <taxon>Chlamydomonadales</taxon>
        <taxon>Chlamydomonadales incertae sedis</taxon>
        <taxon>Edaphochlamys</taxon>
    </lineage>
</organism>
<evidence type="ECO:0000256" key="2">
    <source>
        <dbReference type="ARBA" id="ARBA00022679"/>
    </source>
</evidence>
<comment type="similarity">
    <text evidence="1 3">Belongs to the thiolase-like superfamily. Chalcone/stilbene synthases family.</text>
</comment>
<protein>
    <recommendedName>
        <fullName evidence="3">3-ketoacyl-CoA synthase</fullName>
        <ecNumber evidence="3">2.3.1.-</ecNumber>
    </recommendedName>
</protein>
<keyword evidence="7" id="KW-1185">Reference proteome</keyword>
<evidence type="ECO:0000259" key="4">
    <source>
        <dbReference type="Pfam" id="PF08392"/>
    </source>
</evidence>
<dbReference type="GO" id="GO:0016747">
    <property type="term" value="F:acyltransferase activity, transferring groups other than amino-acyl groups"/>
    <property type="evidence" value="ECO:0007669"/>
    <property type="project" value="InterPro"/>
</dbReference>
<dbReference type="OrthoDB" id="329835at2759"/>
<dbReference type="PIRSF" id="PIRSF036417">
    <property type="entry name" value="3-ktacl-CoA_syn"/>
    <property type="match status" value="1"/>
</dbReference>